<comment type="caution">
    <text evidence="9">The sequence shown here is derived from an EMBL/GenBank/DDBJ whole genome shotgun (WGS) entry which is preliminary data.</text>
</comment>
<accession>A0A2U0UBS8</accession>
<keyword evidence="4" id="KW-0472">Membrane</keyword>
<evidence type="ECO:0000256" key="3">
    <source>
        <dbReference type="ARBA" id="ARBA00022729"/>
    </source>
</evidence>
<comment type="subcellular location">
    <subcellularLocation>
        <location evidence="1">Cell outer membrane</location>
    </subcellularLocation>
</comment>
<dbReference type="PROSITE" id="PS51257">
    <property type="entry name" value="PROKAR_LIPOPROTEIN"/>
    <property type="match status" value="1"/>
</dbReference>
<sequence length="597" mass="68155">MKKPTLKIFFVLALASLTSCQQMDLMPKDQMVESEYFKKGTELELFSNPFYNAILDKSPFDEESDVLVTSMLNEVMVGGNRRQVPASGGGWSWGTLRDINTLLEDVERCEDSEAATHYTALARFFRAYFYFGKVRRFGDVPWYDHQLSSDDKALYNSRDSRELIMTKMIEDIDYAIEHLPSKRSAYRANRWAALALKARFCLFEGTFRKYHKLNLPGHDARYYLDQAAKASAELMDGGKYQLYSTGHPEKDYQMLFVQHDANANEYILAVKFDYALDVRNNATAFTILPSQGLPGLTRKFVNTYLMADGSRFTDQQGWETMMFNEETKNRDPRMAQSMRTPGYTRLNQTKILPPDLNVAITGYQLTKFVQDPTDNSSNNDRTESSDVPMPIFRYAEVLLNYAEAKAELGQLTQADLDRSVNLIRARAGMPKLQMTEANATPDPYLSSEKYGYPQVSGSNKGVILEIRRERTIELLQEGLRMNDLYRWHAGHCIDQPITGMYFKGAGEYDLSGDGKVDLVLYPKGAHKPKGREGVTTFEIGKDIMLTSGTSGYLNYHRNAERNGFDEKRDYLYPIPIDDRTLNPNLTQNPGWKDGLDF</sequence>
<evidence type="ECO:0000256" key="6">
    <source>
        <dbReference type="SAM" id="SignalP"/>
    </source>
</evidence>
<dbReference type="Gene3D" id="1.25.40.390">
    <property type="match status" value="1"/>
</dbReference>
<name>A0A2U0UBS8_9BACT</name>
<feature type="signal peptide" evidence="6">
    <location>
        <begin position="1"/>
        <end position="21"/>
    </location>
</feature>
<dbReference type="EMBL" id="QENY01000007">
    <property type="protein sequence ID" value="PVX55086.1"/>
    <property type="molecule type" value="Genomic_DNA"/>
</dbReference>
<evidence type="ECO:0000256" key="5">
    <source>
        <dbReference type="ARBA" id="ARBA00023237"/>
    </source>
</evidence>
<dbReference type="Pfam" id="PF14322">
    <property type="entry name" value="SusD-like_3"/>
    <property type="match status" value="1"/>
</dbReference>
<proteinExistence type="inferred from homology"/>
<protein>
    <submittedName>
        <fullName evidence="9">Putative outer membrane starch-binding protein</fullName>
    </submittedName>
</protein>
<keyword evidence="3 6" id="KW-0732">Signal</keyword>
<dbReference type="RefSeq" id="WP_116616277.1">
    <property type="nucleotide sequence ID" value="NZ_QENY01000007.1"/>
</dbReference>
<evidence type="ECO:0000259" key="7">
    <source>
        <dbReference type="Pfam" id="PF07980"/>
    </source>
</evidence>
<feature type="domain" description="SusD-like N-terminal" evidence="8">
    <location>
        <begin position="97"/>
        <end position="202"/>
    </location>
</feature>
<evidence type="ECO:0000256" key="2">
    <source>
        <dbReference type="ARBA" id="ARBA00006275"/>
    </source>
</evidence>
<dbReference type="OrthoDB" id="1031584at2"/>
<organism evidence="9 10">
    <name type="scientific">Hallella colorans</name>
    <dbReference type="NCBI Taxonomy" id="1703337"/>
    <lineage>
        <taxon>Bacteria</taxon>
        <taxon>Pseudomonadati</taxon>
        <taxon>Bacteroidota</taxon>
        <taxon>Bacteroidia</taxon>
        <taxon>Bacteroidales</taxon>
        <taxon>Prevotellaceae</taxon>
        <taxon>Hallella</taxon>
    </lineage>
</organism>
<keyword evidence="10" id="KW-1185">Reference proteome</keyword>
<evidence type="ECO:0000313" key="10">
    <source>
        <dbReference type="Proteomes" id="UP000245870"/>
    </source>
</evidence>
<dbReference type="InterPro" id="IPR011990">
    <property type="entry name" value="TPR-like_helical_dom_sf"/>
</dbReference>
<feature type="chain" id="PRO_5015651211" evidence="6">
    <location>
        <begin position="22"/>
        <end position="597"/>
    </location>
</feature>
<dbReference type="Pfam" id="PF07980">
    <property type="entry name" value="SusD_RagB"/>
    <property type="match status" value="1"/>
</dbReference>
<evidence type="ECO:0000313" key="9">
    <source>
        <dbReference type="EMBL" id="PVX55086.1"/>
    </source>
</evidence>
<dbReference type="InterPro" id="IPR012944">
    <property type="entry name" value="SusD_RagB_dom"/>
</dbReference>
<dbReference type="InterPro" id="IPR033985">
    <property type="entry name" value="SusD-like_N"/>
</dbReference>
<evidence type="ECO:0000256" key="1">
    <source>
        <dbReference type="ARBA" id="ARBA00004442"/>
    </source>
</evidence>
<evidence type="ECO:0000256" key="4">
    <source>
        <dbReference type="ARBA" id="ARBA00023136"/>
    </source>
</evidence>
<dbReference type="AlphaFoldDB" id="A0A2U0UBS8"/>
<gene>
    <name evidence="9" type="ORF">C7379_10765</name>
</gene>
<dbReference type="Proteomes" id="UP000245870">
    <property type="component" value="Unassembled WGS sequence"/>
</dbReference>
<keyword evidence="5" id="KW-0998">Cell outer membrane</keyword>
<evidence type="ECO:0000259" key="8">
    <source>
        <dbReference type="Pfam" id="PF14322"/>
    </source>
</evidence>
<comment type="similarity">
    <text evidence="2">Belongs to the SusD family.</text>
</comment>
<feature type="domain" description="RagB/SusD" evidence="7">
    <location>
        <begin position="296"/>
        <end position="591"/>
    </location>
</feature>
<dbReference type="SUPFAM" id="SSF48452">
    <property type="entry name" value="TPR-like"/>
    <property type="match status" value="1"/>
</dbReference>
<dbReference type="GO" id="GO:0009279">
    <property type="term" value="C:cell outer membrane"/>
    <property type="evidence" value="ECO:0007669"/>
    <property type="project" value="UniProtKB-SubCell"/>
</dbReference>
<reference evidence="9 10" key="1">
    <citation type="submission" date="2018-05" db="EMBL/GenBank/DDBJ databases">
        <title>Genomic Encyclopedia of Type Strains, Phase IV (KMG-IV): sequencing the most valuable type-strain genomes for metagenomic binning, comparative biology and taxonomic classification.</title>
        <authorList>
            <person name="Goeker M."/>
        </authorList>
    </citation>
    <scope>NUCLEOTIDE SEQUENCE [LARGE SCALE GENOMIC DNA]</scope>
    <source>
        <strain evidence="9 10">DSM 100333</strain>
    </source>
</reference>